<keyword evidence="1" id="KW-0812">Transmembrane</keyword>
<dbReference type="AlphaFoldDB" id="A0A8I6RXU8"/>
<sequence length="241" mass="27897">MADIHVGEIYSYSNTIYFSNLIPFINHYTNRHLTSNFIIKILSIKNYSFLQRQQQSPYQPLSYSDEAVSMLKQIIKLCYCGPEQSSKLEFAQGLILDENWKKDQVLLGNLINSDLSFFKTPEISNALYSEYFIIPWLPITIWIAVALAYRKHYKFCENYNLCGYPILEIYADCKLLIFIPLLQQDDFVVLEAERIVYGRNTSAMLMPLTRAPLAVNDSINKVKTIKRKSAKIPKSPRDNKG</sequence>
<accession>A0A8I6RXU8</accession>
<dbReference type="EnsemblMetazoa" id="XM_014396299.2">
    <property type="protein sequence ID" value="XP_014251785.1"/>
    <property type="gene ID" value="LOC106667960"/>
</dbReference>
<name>A0A8I6RXU8_CIMLE</name>
<evidence type="ECO:0000313" key="2">
    <source>
        <dbReference type="EnsemblMetazoa" id="XP_014251785.1"/>
    </source>
</evidence>
<evidence type="ECO:0000256" key="1">
    <source>
        <dbReference type="SAM" id="Phobius"/>
    </source>
</evidence>
<dbReference type="RefSeq" id="XP_014251785.1">
    <property type="nucleotide sequence ID" value="XM_014396299.2"/>
</dbReference>
<evidence type="ECO:0000313" key="3">
    <source>
        <dbReference type="Proteomes" id="UP000494040"/>
    </source>
</evidence>
<proteinExistence type="predicted"/>
<keyword evidence="3" id="KW-1185">Reference proteome</keyword>
<protein>
    <submittedName>
        <fullName evidence="2">Uncharacterized protein</fullName>
    </submittedName>
</protein>
<feature type="transmembrane region" description="Helical" evidence="1">
    <location>
        <begin position="131"/>
        <end position="149"/>
    </location>
</feature>
<organism evidence="2 3">
    <name type="scientific">Cimex lectularius</name>
    <name type="common">Bed bug</name>
    <name type="synonym">Acanthia lectularia</name>
    <dbReference type="NCBI Taxonomy" id="79782"/>
    <lineage>
        <taxon>Eukaryota</taxon>
        <taxon>Metazoa</taxon>
        <taxon>Ecdysozoa</taxon>
        <taxon>Arthropoda</taxon>
        <taxon>Hexapoda</taxon>
        <taxon>Insecta</taxon>
        <taxon>Pterygota</taxon>
        <taxon>Neoptera</taxon>
        <taxon>Paraneoptera</taxon>
        <taxon>Hemiptera</taxon>
        <taxon>Heteroptera</taxon>
        <taxon>Panheteroptera</taxon>
        <taxon>Cimicomorpha</taxon>
        <taxon>Cimicidae</taxon>
        <taxon>Cimex</taxon>
    </lineage>
</organism>
<keyword evidence="1" id="KW-1133">Transmembrane helix</keyword>
<reference evidence="2" key="1">
    <citation type="submission" date="2022-01" db="UniProtKB">
        <authorList>
            <consortium name="EnsemblMetazoa"/>
        </authorList>
    </citation>
    <scope>IDENTIFICATION</scope>
</reference>
<dbReference type="OrthoDB" id="2140079at2759"/>
<dbReference type="KEGG" id="clec:106667960"/>
<keyword evidence="1" id="KW-0472">Membrane</keyword>
<dbReference type="Proteomes" id="UP000494040">
    <property type="component" value="Unassembled WGS sequence"/>
</dbReference>
<dbReference type="GeneID" id="106667960"/>